<dbReference type="Pfam" id="PF18327">
    <property type="entry name" value="PRODH"/>
    <property type="match status" value="1"/>
</dbReference>
<feature type="domain" description="Aldehyde dehydrogenase" evidence="6">
    <location>
        <begin position="558"/>
        <end position="990"/>
    </location>
</feature>
<evidence type="ECO:0000256" key="3">
    <source>
        <dbReference type="ARBA" id="ARBA00023027"/>
    </source>
</evidence>
<keyword evidence="5" id="KW-0274">FAD</keyword>
<dbReference type="InterPro" id="IPR024089">
    <property type="entry name" value="PRODH_PutA_dom_I/II"/>
</dbReference>
<evidence type="ECO:0000259" key="8">
    <source>
        <dbReference type="Pfam" id="PF14850"/>
    </source>
</evidence>
<keyword evidence="2 5" id="KW-0560">Oxidoreductase</keyword>
<dbReference type="EC" id="1.2.1.88" evidence="5"/>
<dbReference type="InterPro" id="IPR016163">
    <property type="entry name" value="Ald_DH_C"/>
</dbReference>
<comment type="pathway">
    <text evidence="5">Amino-acid degradation; L-proline degradation into L-glutamate; L-glutamate from L-proline: step 1/2.</text>
</comment>
<dbReference type="EMBL" id="BMGD01000003">
    <property type="protein sequence ID" value="GGB63210.1"/>
    <property type="molecule type" value="Genomic_DNA"/>
</dbReference>
<dbReference type="Proteomes" id="UP000614261">
    <property type="component" value="Unassembled WGS sequence"/>
</dbReference>
<evidence type="ECO:0000313" key="11">
    <source>
        <dbReference type="Proteomes" id="UP000614261"/>
    </source>
</evidence>
<dbReference type="Gene3D" id="1.20.5.460">
    <property type="entry name" value="Single helix bin"/>
    <property type="match status" value="1"/>
</dbReference>
<sequence length="1161" mass="124630">MTELLALRDIVRAHHRADEGAVLDYLIAQYAPSPEMRARIRARAVRVVEDVRAASGPTLMESFLGQYGLSSDEGLALMTLAEALLRVPDAETIDDLIEDKISTANWREHFGKSEHSLVNASTFALSMTQSVLEGSVSRGPLDALRGAIKRLGEPVIRVAVRRAMKELGNQFVLGEDMGEALKRSRKWADDGATFSYDMLGEAALTFPDADTYFAAYMDAIRAIANAAKTDDMRTNPGLSIKLSALYPRYEMGKTDECVPALADRVLELARAARDARIGLNIDAEEAYRLGLSLDIIQLVLSDPSLAGWDGLGVVVQAFGKRASFVIDWLYGLAQSLDRKIMVRLVKGAYWDTEIKRAQVDGVPDFPVFTSKAATDISYICCSAQLLKLTDRIYPQFATHNAHSVAAILEMAGNRDDFEFQRLHGMGEPLHGALLRNEKVRSRIYAPVGKHRELLAYLVRRLLENGANSSFVNQLANHAVPAEAIAADPFEQLDAGRAEAHTKIIRPHALYAPSRINSRGWDLANRADLNEFLESRSAFADAQWHAAPLIAGAPGAASSEREVFDPANPDSQIGTVRDATAEQASAAIAAARPWNVPVTDRAATLNRAADLLEENHGEIFALLAREAGKCAPDAIAELREAVDFLRYYAAEAVSNPALAPRGIITCISPWNFPLAIFTGQIAAALACGNGVLAKPADQTPLIAYLATKLLHQAGVPAHALQLLPGSGRVVGTALTGDDGIAGTCFTGSTATAQVINRNMAEKSSPGAMLIAETGGINAMIVDSTALPEQAVRDIVASAFQSAGQRCSALRMLYVQRDIAEPLNEMLFGAMDALSLGDPWWLANDVGPVIDRQAREKIVAHIETAKREGRLLKQLGTPDTGWFVGPAALSVGGIDDIAEEIFGPVLHVATFEAGEIDTLIERINARGYGLTFGLQTRIDSRVEHVTARMHAGNMYVNRNQIGAVVGAQPFGGEGLSGTGPKAGGPRYLPRFAEAPGPQLELPPLTRIAARAEVETALAALPRVTELPLDTMTMPGPTGESNVLSTYPRGRVLCLGPTLEAATQQAQAAQSEGCAALIVVPGARGQHAIDGFIERADLAQIAGFDAVAAWSTSDDQRAIRKALAEREGDILPLFTEEHFAARCVHERHVCIDTTAAGGNVSLLA</sequence>
<comment type="catalytic activity">
    <reaction evidence="4 5">
        <text>L-glutamate 5-semialdehyde + NAD(+) + H2O = L-glutamate + NADH + 2 H(+)</text>
        <dbReference type="Rhea" id="RHEA:30235"/>
        <dbReference type="ChEBI" id="CHEBI:15377"/>
        <dbReference type="ChEBI" id="CHEBI:15378"/>
        <dbReference type="ChEBI" id="CHEBI:29985"/>
        <dbReference type="ChEBI" id="CHEBI:57540"/>
        <dbReference type="ChEBI" id="CHEBI:57945"/>
        <dbReference type="ChEBI" id="CHEBI:58066"/>
        <dbReference type="EC" id="1.2.1.88"/>
    </reaction>
</comment>
<dbReference type="InterPro" id="IPR029041">
    <property type="entry name" value="FAD-linked_oxidoreductase-like"/>
</dbReference>
<evidence type="ECO:0000256" key="1">
    <source>
        <dbReference type="ARBA" id="ARBA00004786"/>
    </source>
</evidence>
<dbReference type="RefSeq" id="WP_188514067.1">
    <property type="nucleotide sequence ID" value="NZ_BMGD01000003.1"/>
</dbReference>
<dbReference type="CDD" id="cd07125">
    <property type="entry name" value="ALDH_PutA-P5CDH"/>
    <property type="match status" value="1"/>
</dbReference>
<evidence type="ECO:0000256" key="2">
    <source>
        <dbReference type="ARBA" id="ARBA00023002"/>
    </source>
</evidence>
<keyword evidence="5" id="KW-0285">Flavoprotein</keyword>
<evidence type="ECO:0000313" key="10">
    <source>
        <dbReference type="EMBL" id="GGB63210.1"/>
    </source>
</evidence>
<comment type="similarity">
    <text evidence="5">In the N-terminal section; belongs to the proline dehydrogenase family.</text>
</comment>
<dbReference type="Gene3D" id="3.40.605.10">
    <property type="entry name" value="Aldehyde Dehydrogenase, Chain A, domain 1"/>
    <property type="match status" value="1"/>
</dbReference>
<evidence type="ECO:0000256" key="4">
    <source>
        <dbReference type="ARBA" id="ARBA00048142"/>
    </source>
</evidence>
<feature type="domain" description="Proline dehydrogenase PutA" evidence="8">
    <location>
        <begin position="60"/>
        <end position="171"/>
    </location>
</feature>
<dbReference type="InterPro" id="IPR015590">
    <property type="entry name" value="Aldehyde_DH_dom"/>
</dbReference>
<dbReference type="InterPro" id="IPR041349">
    <property type="entry name" value="PRODH"/>
</dbReference>
<keyword evidence="11" id="KW-1185">Reference proteome</keyword>
<dbReference type="Gene3D" id="3.20.20.220">
    <property type="match status" value="1"/>
</dbReference>
<feature type="domain" description="Proline utilization A proline dehydrogenase N-terminal" evidence="9">
    <location>
        <begin position="6"/>
        <end position="52"/>
    </location>
</feature>
<dbReference type="InterPro" id="IPR025703">
    <property type="entry name" value="Bifunct_PutA"/>
</dbReference>
<reference evidence="11" key="1">
    <citation type="journal article" date="2019" name="Int. J. Syst. Evol. Microbiol.">
        <title>The Global Catalogue of Microorganisms (GCM) 10K type strain sequencing project: providing services to taxonomists for standard genome sequencing and annotation.</title>
        <authorList>
            <consortium name="The Broad Institute Genomics Platform"/>
            <consortium name="The Broad Institute Genome Sequencing Center for Infectious Disease"/>
            <person name="Wu L."/>
            <person name="Ma J."/>
        </authorList>
    </citation>
    <scope>NUCLEOTIDE SEQUENCE [LARGE SCALE GENOMIC DNA]</scope>
    <source>
        <strain evidence="11">CGMCC 1.12851</strain>
    </source>
</reference>
<dbReference type="Pfam" id="PF00171">
    <property type="entry name" value="Aldedh"/>
    <property type="match status" value="1"/>
</dbReference>
<dbReference type="InterPro" id="IPR024082">
    <property type="entry name" value="PRODH_PutA_dom_II"/>
</dbReference>
<dbReference type="PANTHER" id="PTHR42862">
    <property type="entry name" value="DELTA-1-PYRROLINE-5-CARBOXYLATE DEHYDROGENASE 1, ISOFORM A-RELATED"/>
    <property type="match status" value="1"/>
</dbReference>
<gene>
    <name evidence="10" type="primary">putA</name>
    <name evidence="10" type="ORF">GCM10010833_17750</name>
</gene>
<dbReference type="SUPFAM" id="SSF53720">
    <property type="entry name" value="ALDH-like"/>
    <property type="match status" value="1"/>
</dbReference>
<proteinExistence type="inferred from homology"/>
<dbReference type="Gene3D" id="3.40.309.10">
    <property type="entry name" value="Aldehyde Dehydrogenase, Chain A, domain 2"/>
    <property type="match status" value="1"/>
</dbReference>
<keyword evidence="3 5" id="KW-0520">NAD</keyword>
<dbReference type="NCBIfam" id="NF008869">
    <property type="entry name" value="PRK11904.1"/>
    <property type="match status" value="1"/>
</dbReference>
<dbReference type="SUPFAM" id="SSF51730">
    <property type="entry name" value="FAD-linked oxidoreductase"/>
    <property type="match status" value="1"/>
</dbReference>
<organism evidence="10 11">
    <name type="scientific">Blastomonas aquatica</name>
    <dbReference type="NCBI Taxonomy" id="1510276"/>
    <lineage>
        <taxon>Bacteria</taxon>
        <taxon>Pseudomonadati</taxon>
        <taxon>Pseudomonadota</taxon>
        <taxon>Alphaproteobacteria</taxon>
        <taxon>Sphingomonadales</taxon>
        <taxon>Sphingomonadaceae</taxon>
        <taxon>Blastomonas</taxon>
    </lineage>
</organism>
<keyword evidence="5" id="KW-0642">Proline metabolism</keyword>
<keyword evidence="5" id="KW-0678">Repressor</keyword>
<dbReference type="InterPro" id="IPR016162">
    <property type="entry name" value="Ald_DH_N"/>
</dbReference>
<dbReference type="InterPro" id="IPR002872">
    <property type="entry name" value="Proline_DH_dom"/>
</dbReference>
<dbReference type="EC" id="1.5.5.2" evidence="5"/>
<dbReference type="Pfam" id="PF01619">
    <property type="entry name" value="Pro_dh"/>
    <property type="match status" value="1"/>
</dbReference>
<comment type="catalytic activity">
    <reaction evidence="5">
        <text>L-proline + a quinone = (S)-1-pyrroline-5-carboxylate + a quinol + H(+)</text>
        <dbReference type="Rhea" id="RHEA:23784"/>
        <dbReference type="ChEBI" id="CHEBI:15378"/>
        <dbReference type="ChEBI" id="CHEBI:17388"/>
        <dbReference type="ChEBI" id="CHEBI:24646"/>
        <dbReference type="ChEBI" id="CHEBI:60039"/>
        <dbReference type="ChEBI" id="CHEBI:132124"/>
        <dbReference type="EC" id="1.5.5.2"/>
    </reaction>
</comment>
<accession>A0ABQ1JBD7</accession>
<protein>
    <recommendedName>
        <fullName evidence="5">Bifunctional protein PutA</fullName>
    </recommendedName>
    <domain>
        <recommendedName>
            <fullName evidence="5">Proline dehydrogenase</fullName>
            <ecNumber evidence="5">1.5.5.2</ecNumber>
        </recommendedName>
        <alternativeName>
            <fullName evidence="5">Proline oxidase</fullName>
        </alternativeName>
    </domain>
    <domain>
        <recommendedName>
            <fullName evidence="5">Delta-1-pyrroline-5-carboxylate dehydrogenase</fullName>
            <shortName evidence="5">P5C dehydrogenase</shortName>
            <ecNumber evidence="5">1.2.1.88</ecNumber>
        </recommendedName>
        <alternativeName>
            <fullName evidence="5">L-glutamate gamma-semialdehyde dehydrogenase</fullName>
        </alternativeName>
    </domain>
</protein>
<evidence type="ECO:0000259" key="9">
    <source>
        <dbReference type="Pfam" id="PF18327"/>
    </source>
</evidence>
<dbReference type="InterPro" id="IPR005933">
    <property type="entry name" value="PutA_C"/>
</dbReference>
<name>A0ABQ1JBD7_9SPHN</name>
<comment type="caution">
    <text evidence="10">The sequence shown here is derived from an EMBL/GenBank/DDBJ whole genome shotgun (WGS) entry which is preliminary data.</text>
</comment>
<dbReference type="InterPro" id="IPR016161">
    <property type="entry name" value="Ald_DH/histidinol_DH"/>
</dbReference>
<comment type="cofactor">
    <cofactor evidence="5">
        <name>FAD</name>
        <dbReference type="ChEBI" id="CHEBI:57692"/>
    </cofactor>
</comment>
<dbReference type="Pfam" id="PF14850">
    <property type="entry name" value="Pro_dh-DNA_bdg"/>
    <property type="match status" value="1"/>
</dbReference>
<comment type="similarity">
    <text evidence="5">In the C-terminal section; belongs to the aldehyde dehydrogenase family.</text>
</comment>
<evidence type="ECO:0000259" key="7">
    <source>
        <dbReference type="Pfam" id="PF01619"/>
    </source>
</evidence>
<dbReference type="PIRSF" id="PIRSF000197">
    <property type="entry name" value="Bifunct_PutA"/>
    <property type="match status" value="1"/>
</dbReference>
<feature type="domain" description="Proline dehydrogenase" evidence="7">
    <location>
        <begin position="180"/>
        <end position="473"/>
    </location>
</feature>
<dbReference type="PROSITE" id="PS00070">
    <property type="entry name" value="ALDEHYDE_DEHYDR_CYS"/>
    <property type="match status" value="1"/>
</dbReference>
<dbReference type="PANTHER" id="PTHR42862:SF1">
    <property type="entry name" value="DELTA-1-PYRROLINE-5-CARBOXYLATE DEHYDROGENASE 2, ISOFORM A-RELATED"/>
    <property type="match status" value="1"/>
</dbReference>
<keyword evidence="5" id="KW-0804">Transcription</keyword>
<evidence type="ECO:0000256" key="5">
    <source>
        <dbReference type="PIRNR" id="PIRNR000197"/>
    </source>
</evidence>
<comment type="function">
    <text evidence="5">Oxidizes proline to glutamate for use as a carbon and nitrogen source.</text>
</comment>
<dbReference type="SUPFAM" id="SSF81935">
    <property type="entry name" value="N-terminal domain of bifunctional PutA protein"/>
    <property type="match status" value="1"/>
</dbReference>
<comment type="pathway">
    <text evidence="1 5">Amino-acid degradation; L-proline degradation into L-glutamate; L-glutamate from L-proline: step 2/2.</text>
</comment>
<dbReference type="InterPro" id="IPR050485">
    <property type="entry name" value="Proline_metab_enzyme"/>
</dbReference>
<keyword evidence="5" id="KW-0805">Transcription regulation</keyword>
<keyword evidence="5" id="KW-0238">DNA-binding</keyword>
<dbReference type="NCBIfam" id="TIGR01238">
    <property type="entry name" value="D1pyr5carbox3"/>
    <property type="match status" value="1"/>
</dbReference>
<evidence type="ECO:0000259" key="6">
    <source>
        <dbReference type="Pfam" id="PF00171"/>
    </source>
</evidence>
<dbReference type="InterPro" id="IPR016160">
    <property type="entry name" value="Ald_DH_CS_CYS"/>
</dbReference>